<dbReference type="Gene3D" id="3.10.129.10">
    <property type="entry name" value="Hotdog Thioesterase"/>
    <property type="match status" value="1"/>
</dbReference>
<dbReference type="Proteomes" id="UP000516173">
    <property type="component" value="Chromosome"/>
</dbReference>
<name>A0A7G1KE99_9NOCA</name>
<dbReference type="NCBIfam" id="TIGR00369">
    <property type="entry name" value="unchar_dom_1"/>
    <property type="match status" value="1"/>
</dbReference>
<dbReference type="RefSeq" id="WP_187686944.1">
    <property type="nucleotide sequence ID" value="NZ_AP023396.1"/>
</dbReference>
<evidence type="ECO:0000256" key="1">
    <source>
        <dbReference type="ARBA" id="ARBA00022801"/>
    </source>
</evidence>
<dbReference type="CDD" id="cd03443">
    <property type="entry name" value="PaaI_thioesterase"/>
    <property type="match status" value="1"/>
</dbReference>
<dbReference type="KEGG" id="nwl:NWFMUON74_11600"/>
<gene>
    <name evidence="3" type="ORF">NWFMUON74_11600</name>
</gene>
<organism evidence="3 4">
    <name type="scientific">Nocardia wallacei</name>
    <dbReference type="NCBI Taxonomy" id="480035"/>
    <lineage>
        <taxon>Bacteria</taxon>
        <taxon>Bacillati</taxon>
        <taxon>Actinomycetota</taxon>
        <taxon>Actinomycetes</taxon>
        <taxon>Mycobacteriales</taxon>
        <taxon>Nocardiaceae</taxon>
        <taxon>Nocardia</taxon>
    </lineage>
</organism>
<dbReference type="GeneID" id="80345768"/>
<dbReference type="InterPro" id="IPR006683">
    <property type="entry name" value="Thioestr_dom"/>
</dbReference>
<keyword evidence="1" id="KW-0378">Hydrolase</keyword>
<dbReference type="InterPro" id="IPR029069">
    <property type="entry name" value="HotDog_dom_sf"/>
</dbReference>
<dbReference type="EMBL" id="AP023396">
    <property type="protein sequence ID" value="BCK53388.1"/>
    <property type="molecule type" value="Genomic_DNA"/>
</dbReference>
<accession>A0A7G1KE99</accession>
<dbReference type="Pfam" id="PF03061">
    <property type="entry name" value="4HBT"/>
    <property type="match status" value="1"/>
</dbReference>
<dbReference type="GO" id="GO:0016289">
    <property type="term" value="F:acyl-CoA hydrolase activity"/>
    <property type="evidence" value="ECO:0007669"/>
    <property type="project" value="UniProtKB-ARBA"/>
</dbReference>
<evidence type="ECO:0000313" key="3">
    <source>
        <dbReference type="EMBL" id="BCK53388.1"/>
    </source>
</evidence>
<keyword evidence="4" id="KW-1185">Reference proteome</keyword>
<protein>
    <recommendedName>
        <fullName evidence="2">Thioesterase domain-containing protein</fullName>
    </recommendedName>
</protein>
<evidence type="ECO:0000259" key="2">
    <source>
        <dbReference type="Pfam" id="PF03061"/>
    </source>
</evidence>
<evidence type="ECO:0000313" key="4">
    <source>
        <dbReference type="Proteomes" id="UP000516173"/>
    </source>
</evidence>
<dbReference type="AlphaFoldDB" id="A0A7G1KE99"/>
<dbReference type="SUPFAM" id="SSF54637">
    <property type="entry name" value="Thioesterase/thiol ester dehydrase-isomerase"/>
    <property type="match status" value="1"/>
</dbReference>
<sequence length="151" mass="15272">MSSDVVDDGDLRARADAALLVGLQHALGAELIDTDDPTAGVRFPVRGLAVTPAGTLHAGALNAVIELAGYLAVAPTLGPGEHAVTHAISTQFVRAAPRDVWVLVYGELVKRGRGVAFVTATAVLSDSPSTVIATSQVTKSVIVAPIGNGAG</sequence>
<feature type="domain" description="Thioesterase" evidence="2">
    <location>
        <begin position="54"/>
        <end position="124"/>
    </location>
</feature>
<proteinExistence type="predicted"/>
<dbReference type="InterPro" id="IPR003736">
    <property type="entry name" value="PAAI_dom"/>
</dbReference>
<reference evidence="3 4" key="1">
    <citation type="submission" date="2020-08" db="EMBL/GenBank/DDBJ databases">
        <title>Genome Sequencing of Nocardia wallacei strain FMUON74 and assembly.</title>
        <authorList>
            <person name="Toyokawa M."/>
            <person name="Uesaka K."/>
        </authorList>
    </citation>
    <scope>NUCLEOTIDE SEQUENCE [LARGE SCALE GENOMIC DNA]</scope>
    <source>
        <strain evidence="3 4">FMUON74</strain>
    </source>
</reference>